<dbReference type="InterPro" id="IPR047249">
    <property type="entry name" value="BRCT_p53bp1-like_rpt1"/>
</dbReference>
<feature type="compositionally biased region" description="Polar residues" evidence="19">
    <location>
        <begin position="1234"/>
        <end position="1246"/>
    </location>
</feature>
<reference evidence="21" key="3">
    <citation type="submission" date="2025-09" db="UniProtKB">
        <authorList>
            <consortium name="Ensembl"/>
        </authorList>
    </citation>
    <scope>IDENTIFICATION</scope>
</reference>
<evidence type="ECO:0000313" key="22">
    <source>
        <dbReference type="Proteomes" id="UP000314980"/>
    </source>
</evidence>
<dbReference type="STRING" id="8187.ENSLCAP00010008081"/>
<feature type="region of interest" description="Disordered" evidence="19">
    <location>
        <begin position="1"/>
        <end position="20"/>
    </location>
</feature>
<keyword evidence="16" id="KW-0539">Nucleus</keyword>
<dbReference type="GO" id="GO:0035861">
    <property type="term" value="C:site of double-strand break"/>
    <property type="evidence" value="ECO:0007669"/>
    <property type="project" value="UniProtKB-ARBA"/>
</dbReference>
<dbReference type="Gene3D" id="2.30.30.140">
    <property type="match status" value="1"/>
</dbReference>
<evidence type="ECO:0000256" key="9">
    <source>
        <dbReference type="ARBA" id="ARBA00022838"/>
    </source>
</evidence>
<evidence type="ECO:0000256" key="13">
    <source>
        <dbReference type="ARBA" id="ARBA00023159"/>
    </source>
</evidence>
<feature type="compositionally biased region" description="Acidic residues" evidence="19">
    <location>
        <begin position="556"/>
        <end position="571"/>
    </location>
</feature>
<feature type="compositionally biased region" description="Polar residues" evidence="19">
    <location>
        <begin position="309"/>
        <end position="319"/>
    </location>
</feature>
<feature type="compositionally biased region" description="Polar residues" evidence="19">
    <location>
        <begin position="393"/>
        <end position="404"/>
    </location>
</feature>
<dbReference type="SUPFAM" id="SSF63748">
    <property type="entry name" value="Tudor/PWWP/MBT"/>
    <property type="match status" value="2"/>
</dbReference>
<comment type="subcellular location">
    <subcellularLocation>
        <location evidence="2">Chromosome</location>
        <location evidence="2">Centromere</location>
        <location evidence="2">Kinetochore</location>
    </subcellularLocation>
    <subcellularLocation>
        <location evidence="1">Nucleus</location>
    </subcellularLocation>
</comment>
<keyword evidence="13" id="KW-0010">Activator</keyword>
<keyword evidence="9" id="KW-0995">Kinetochore</keyword>
<reference evidence="21" key="2">
    <citation type="submission" date="2025-08" db="UniProtKB">
        <authorList>
            <consortium name="Ensembl"/>
        </authorList>
    </citation>
    <scope>IDENTIFICATION</scope>
</reference>
<dbReference type="CDD" id="cd17724">
    <property type="entry name" value="BRCT_p53bp1_rpt2"/>
    <property type="match status" value="1"/>
</dbReference>
<keyword evidence="5" id="KW-1017">Isopeptide bond</keyword>
<dbReference type="Gene3D" id="3.40.50.10190">
    <property type="entry name" value="BRCT domain"/>
    <property type="match status" value="2"/>
</dbReference>
<dbReference type="GO" id="GO:0016604">
    <property type="term" value="C:nuclear body"/>
    <property type="evidence" value="ECO:0007669"/>
    <property type="project" value="UniProtKB-ARBA"/>
</dbReference>
<dbReference type="SMART" id="SM00292">
    <property type="entry name" value="BRCT"/>
    <property type="match status" value="2"/>
</dbReference>
<feature type="compositionally biased region" description="Polar residues" evidence="19">
    <location>
        <begin position="206"/>
        <end position="217"/>
    </location>
</feature>
<keyword evidence="7" id="KW-0677">Repeat</keyword>
<evidence type="ECO:0000256" key="4">
    <source>
        <dbReference type="ARBA" id="ARBA00022481"/>
    </source>
</evidence>
<evidence type="ECO:0000259" key="20">
    <source>
        <dbReference type="PROSITE" id="PS50172"/>
    </source>
</evidence>
<dbReference type="GO" id="GO:2000042">
    <property type="term" value="P:negative regulation of double-strand break repair via homologous recombination"/>
    <property type="evidence" value="ECO:0007669"/>
    <property type="project" value="UniProtKB-ARBA"/>
</dbReference>
<evidence type="ECO:0000256" key="11">
    <source>
        <dbReference type="ARBA" id="ARBA00023015"/>
    </source>
</evidence>
<dbReference type="Pfam" id="PF18428">
    <property type="entry name" value="BRCT_3"/>
    <property type="match status" value="1"/>
</dbReference>
<name>A0A4W6C3I4_LATCA</name>
<feature type="domain" description="BRCT" evidence="20">
    <location>
        <begin position="1391"/>
        <end position="1475"/>
    </location>
</feature>
<evidence type="ECO:0000256" key="6">
    <source>
        <dbReference type="ARBA" id="ARBA00022553"/>
    </source>
</evidence>
<dbReference type="InterPro" id="IPR036420">
    <property type="entry name" value="BRCT_dom_sf"/>
</dbReference>
<dbReference type="GO" id="GO:0045944">
    <property type="term" value="P:positive regulation of transcription by RNA polymerase II"/>
    <property type="evidence" value="ECO:0007669"/>
    <property type="project" value="TreeGrafter"/>
</dbReference>
<dbReference type="SUPFAM" id="SSF52113">
    <property type="entry name" value="BRCT domain"/>
    <property type="match status" value="2"/>
</dbReference>
<keyword evidence="4" id="KW-0488">Methylation</keyword>
<protein>
    <recommendedName>
        <fullName evidence="18">TP53-binding protein 1</fullName>
    </recommendedName>
</protein>
<keyword evidence="12" id="KW-0238">DNA-binding</keyword>
<feature type="compositionally biased region" description="Basic and acidic residues" evidence="19">
    <location>
        <begin position="544"/>
        <end position="555"/>
    </location>
</feature>
<evidence type="ECO:0000256" key="8">
    <source>
        <dbReference type="ARBA" id="ARBA00022763"/>
    </source>
</evidence>
<evidence type="ECO:0000256" key="16">
    <source>
        <dbReference type="ARBA" id="ARBA00023242"/>
    </source>
</evidence>
<feature type="compositionally biased region" description="Polar residues" evidence="19">
    <location>
        <begin position="254"/>
        <end position="271"/>
    </location>
</feature>
<proteinExistence type="predicted"/>
<feature type="compositionally biased region" description="Low complexity" evidence="19">
    <location>
        <begin position="1188"/>
        <end position="1204"/>
    </location>
</feature>
<dbReference type="FunFam" id="2.30.30.30:FF:000019">
    <property type="entry name" value="Tumor suppressor p53-binding protein 1"/>
    <property type="match status" value="1"/>
</dbReference>
<dbReference type="GO" id="GO:0003677">
    <property type="term" value="F:DNA binding"/>
    <property type="evidence" value="ECO:0007669"/>
    <property type="project" value="UniProtKB-KW"/>
</dbReference>
<keyword evidence="11" id="KW-0805">Transcription regulation</keyword>
<dbReference type="CDD" id="cd20383">
    <property type="entry name" value="Tudor_53BP1"/>
    <property type="match status" value="1"/>
</dbReference>
<dbReference type="GO" id="GO:0045830">
    <property type="term" value="P:positive regulation of isotype switching"/>
    <property type="evidence" value="ECO:0007669"/>
    <property type="project" value="UniProtKB-ARBA"/>
</dbReference>
<dbReference type="Ensembl" id="ENSLCAT00010008273.1">
    <property type="protein sequence ID" value="ENSLCAP00010008081.1"/>
    <property type="gene ID" value="ENSLCAG00010003916.1"/>
</dbReference>
<dbReference type="GO" id="GO:0000077">
    <property type="term" value="P:DNA damage checkpoint signaling"/>
    <property type="evidence" value="ECO:0007669"/>
    <property type="project" value="TreeGrafter"/>
</dbReference>
<dbReference type="FunFam" id="3.40.50.10190:FF:000003">
    <property type="entry name" value="Tumor suppressor p53-binding protein 1"/>
    <property type="match status" value="1"/>
</dbReference>
<evidence type="ECO:0000256" key="5">
    <source>
        <dbReference type="ARBA" id="ARBA00022499"/>
    </source>
</evidence>
<feature type="region of interest" description="Disordered" evidence="19">
    <location>
        <begin position="203"/>
        <end position="223"/>
    </location>
</feature>
<keyword evidence="3" id="KW-0158">Chromosome</keyword>
<keyword evidence="15" id="KW-0234">DNA repair</keyword>
<feature type="region of interest" description="Disordered" evidence="19">
    <location>
        <begin position="938"/>
        <end position="1027"/>
    </location>
</feature>
<dbReference type="Pfam" id="PF09038">
    <property type="entry name" value="53-BP1_Tudor"/>
    <property type="match status" value="1"/>
</dbReference>
<dbReference type="FunFam" id="2.30.30.140:FF:000021">
    <property type="entry name" value="Tumor suppressor p53-binding protein 1"/>
    <property type="match status" value="1"/>
</dbReference>
<dbReference type="FunFam" id="3.40.50.10190:FF:000005">
    <property type="entry name" value="Tumor suppressor p53-binding protein 1"/>
    <property type="match status" value="1"/>
</dbReference>
<feature type="region of interest" description="Disordered" evidence="19">
    <location>
        <begin position="1175"/>
        <end position="1246"/>
    </location>
</feature>
<feature type="region of interest" description="Disordered" evidence="19">
    <location>
        <begin position="522"/>
        <end position="577"/>
    </location>
</feature>
<evidence type="ECO:0000256" key="3">
    <source>
        <dbReference type="ARBA" id="ARBA00022454"/>
    </source>
</evidence>
<keyword evidence="10" id="KW-0832">Ubl conjugation</keyword>
<dbReference type="PANTHER" id="PTHR15321">
    <property type="entry name" value="TUMOR SUPPRESSOR P53-BINDING PROTEIN 1"/>
    <property type="match status" value="1"/>
</dbReference>
<evidence type="ECO:0000256" key="15">
    <source>
        <dbReference type="ARBA" id="ARBA00023204"/>
    </source>
</evidence>
<dbReference type="InterPro" id="IPR001357">
    <property type="entry name" value="BRCT_dom"/>
</dbReference>
<evidence type="ECO:0000313" key="21">
    <source>
        <dbReference type="Ensembl" id="ENSLCAP00010008081.1"/>
    </source>
</evidence>
<reference evidence="22" key="1">
    <citation type="submission" date="2015-09" db="EMBL/GenBank/DDBJ databases">
        <authorList>
            <person name="Sai Rama Sridatta P."/>
        </authorList>
    </citation>
    <scope>NUCLEOTIDE SEQUENCE [LARGE SCALE GENOMIC DNA]</scope>
</reference>
<dbReference type="CDD" id="cd17745">
    <property type="entry name" value="BRCT_p53bp1_rpt1"/>
    <property type="match status" value="1"/>
</dbReference>
<accession>A0A4W6C3I4</accession>
<dbReference type="GO" id="GO:0000776">
    <property type="term" value="C:kinetochore"/>
    <property type="evidence" value="ECO:0007669"/>
    <property type="project" value="UniProtKB-KW"/>
</dbReference>
<keyword evidence="14" id="KW-0804">Transcription</keyword>
<evidence type="ECO:0000256" key="10">
    <source>
        <dbReference type="ARBA" id="ARBA00022843"/>
    </source>
</evidence>
<feature type="domain" description="BRCT" evidence="20">
    <location>
        <begin position="1260"/>
        <end position="1376"/>
    </location>
</feature>
<evidence type="ECO:0000256" key="14">
    <source>
        <dbReference type="ARBA" id="ARBA00023163"/>
    </source>
</evidence>
<feature type="compositionally biased region" description="Polar residues" evidence="19">
    <location>
        <begin position="525"/>
        <end position="543"/>
    </location>
</feature>
<organism evidence="21 22">
    <name type="scientific">Lates calcarifer</name>
    <name type="common">Barramundi</name>
    <name type="synonym">Holocentrus calcarifer</name>
    <dbReference type="NCBI Taxonomy" id="8187"/>
    <lineage>
        <taxon>Eukaryota</taxon>
        <taxon>Metazoa</taxon>
        <taxon>Chordata</taxon>
        <taxon>Craniata</taxon>
        <taxon>Vertebrata</taxon>
        <taxon>Euteleostomi</taxon>
        <taxon>Actinopterygii</taxon>
        <taxon>Neopterygii</taxon>
        <taxon>Teleostei</taxon>
        <taxon>Neoteleostei</taxon>
        <taxon>Acanthomorphata</taxon>
        <taxon>Carangaria</taxon>
        <taxon>Carangaria incertae sedis</taxon>
        <taxon>Centropomidae</taxon>
        <taxon>Lates</taxon>
    </lineage>
</organism>
<evidence type="ECO:0000256" key="19">
    <source>
        <dbReference type="SAM" id="MobiDB-lite"/>
    </source>
</evidence>
<dbReference type="InterPro" id="IPR047252">
    <property type="entry name" value="TP53BP1-like"/>
</dbReference>
<evidence type="ECO:0000256" key="12">
    <source>
        <dbReference type="ARBA" id="ARBA00023125"/>
    </source>
</evidence>
<evidence type="ECO:0000256" key="18">
    <source>
        <dbReference type="ARBA" id="ARBA00073180"/>
    </source>
</evidence>
<keyword evidence="8" id="KW-0227">DNA damage</keyword>
<gene>
    <name evidence="21" type="primary">TP53BP1</name>
</gene>
<feature type="region of interest" description="Disordered" evidence="19">
    <location>
        <begin position="764"/>
        <end position="783"/>
    </location>
</feature>
<dbReference type="GO" id="GO:0006303">
    <property type="term" value="P:double-strand break repair via nonhomologous end joining"/>
    <property type="evidence" value="ECO:0007669"/>
    <property type="project" value="UniProtKB-ARBA"/>
</dbReference>
<feature type="region of interest" description="Disordered" evidence="19">
    <location>
        <begin position="248"/>
        <end position="319"/>
    </location>
</feature>
<dbReference type="Proteomes" id="UP000314980">
    <property type="component" value="Unassembled WGS sequence"/>
</dbReference>
<dbReference type="InParanoid" id="A0A4W6C3I4"/>
<keyword evidence="22" id="KW-1185">Reference proteome</keyword>
<sequence>MDPGGSELDSSLPQPENPCLIVEDSQPDSVALEDDPESSYRALLARRLSSLQPTARSPVLVSCTTILVTDIQGFLLVSLLFTITQSLISVYISSPSEQNISCRTSASQDNKSVRYRSIWCFRFYIHLRCKCFFDFNSFFFLSFFRSEVSSSSSSDSPGQSGRQLSVQVLLHSQGLHASGKDQQDCEILSSQEDLFDADKTGAAVDSTVSEPEQQGHPSPTPAHTLRLLHLSGQRTLVQESLSQSSVDYVAPTPDNFTNTPLIVPSSPTGSVNEHGADEPMDTSLPPEDQTGEREEQPMETEAASKPHPSASTPVSQNSPGFVLERPFSLPSQPEFSHVRTSFLFSFNQIASLFIYLVSGCMHVFQIFFRQTIDQLILKIINDSVISHRDQRSESNGVPSESQIATSSKTSTSAESPKCHSEYAEIEQSNLSQKSDVHKKTATSLNVKNVNVKDVKCDHKETSSADMVSCSQPKFGSSDVTVNSCVQETSSDTTPCTLPSQSMISQTSVVDVVKSSVDVRGGGAAKSQSVESLSQQCGKVGNSQTDKDMMDKHERGEAEEEEVVMEEEEEESATGGRASGMALILSQSQLLSPEPMEEDSEDLGADSVIVVTDSERDSQILKKDVTPQQNVQISFHFTLPKEGELIGPAVGATPPLINQLKQTLRHSTPIEITSFSEKSDMAGDVSADVAMVASNIVSTESGEDTVEKGDGKLSLRMKLVTPVEEGSSEHFSLQKPALSEEDGSVVKVTTVSKAVTSPSVFSRVRQVHRQQEAEEDSQPGGNSTPDVIVVLITLSSVSQLRQRTVSQQTSFDAPGLRSPASRVRRSRCIRRRKLQLRPVNVIWLTLFYFVLKGETESPTFRRTSGPSRYRHVRTIKEVRITRIITDVYYEDGKEVDRKVTEESEEPVVDCHVLDSDISPYRTGSSSLTSGDLGDISSLSSKASSLHHSSGGTSSSTGFSRPDFIMPSSRGAKSTRGGGAGSLQRLGAHGQPQSSSEDELFTRMLPPRLPISPTDAELPSHSDSLRSSPEEASLAGSSFVGLRVVAKWSSNGYFYSGRIIKDAGEGRFRLRFDDGYECEVGGKDILLCDPIPLETEVTALLEDEYFSIGVVRGHKTEGQELFYSVEREGQRQWYNRTSVILSLEQGNKLREQHSLGPYEPSTPLAKASDISLDNLVEGKRRRRINPGAQNTPNRSSSSSPRTPGPSGKRKLRTTSENDRTPPKRGRRGSGARVGVCNTSGSGTDVPGQSSCDVADTHGPLPQNTSLFMGFAFMLTASSETDRLTNQLSAEDEEDLIQTGPYNKAYTESQLQAGGGFILPDFNEEQCKAAYQSLLIADQHCRTRKYLLCLASGVPCVSHLWVRDCCKENKLLNYRNYLLPAGVGPDDTTVEWHPRSNPFKALRVLLVFEKPVELWAQLITMGGASSVRHFQGDKDSSDIPAGKYDVVVTDHACPPLVEKNVTSQEIPLVSPEWLIQSVICGERLGFHSKPQYRHEYSS</sequence>
<dbReference type="InterPro" id="IPR047250">
    <property type="entry name" value="BRCT_p53bp1-like_rpt2"/>
</dbReference>
<dbReference type="InterPro" id="IPR015125">
    <property type="entry name" value="53-BP1_Tudor"/>
</dbReference>
<dbReference type="GO" id="GO:0042393">
    <property type="term" value="F:histone binding"/>
    <property type="evidence" value="ECO:0007669"/>
    <property type="project" value="TreeGrafter"/>
</dbReference>
<dbReference type="PANTHER" id="PTHR15321:SF3">
    <property type="entry name" value="TP53-BINDING PROTEIN 1"/>
    <property type="match status" value="1"/>
</dbReference>
<dbReference type="GeneTree" id="ENSGT00390000011891"/>
<evidence type="ECO:0000256" key="1">
    <source>
        <dbReference type="ARBA" id="ARBA00004123"/>
    </source>
</evidence>
<dbReference type="InterPro" id="IPR014722">
    <property type="entry name" value="Rib_uL2_dom2"/>
</dbReference>
<feature type="region of interest" description="Disordered" evidence="19">
    <location>
        <begin position="387"/>
        <end position="418"/>
    </location>
</feature>
<evidence type="ECO:0000256" key="17">
    <source>
        <dbReference type="ARBA" id="ARBA00023328"/>
    </source>
</evidence>
<dbReference type="PROSITE" id="PS50172">
    <property type="entry name" value="BRCT"/>
    <property type="match status" value="2"/>
</dbReference>
<dbReference type="GO" id="GO:0140005">
    <property type="term" value="F:histone H4K20me2 reader activity"/>
    <property type="evidence" value="ECO:0007669"/>
    <property type="project" value="UniProtKB-ARBA"/>
</dbReference>
<feature type="compositionally biased region" description="Low complexity" evidence="19">
    <location>
        <begin position="938"/>
        <end position="958"/>
    </location>
</feature>
<evidence type="ECO:0000256" key="7">
    <source>
        <dbReference type="ARBA" id="ARBA00022737"/>
    </source>
</evidence>
<evidence type="ECO:0000256" key="2">
    <source>
        <dbReference type="ARBA" id="ARBA00004629"/>
    </source>
</evidence>
<keyword evidence="6" id="KW-0597">Phosphoprotein</keyword>
<dbReference type="Gene3D" id="2.30.30.30">
    <property type="match status" value="1"/>
</dbReference>
<keyword evidence="17" id="KW-0137">Centromere</keyword>